<dbReference type="GO" id="GO:0046856">
    <property type="term" value="P:phosphatidylinositol dephosphorylation"/>
    <property type="evidence" value="ECO:0007669"/>
    <property type="project" value="TreeGrafter"/>
</dbReference>
<sequence>MEKMLTCHGILGTMSLLSGNYLIAITGRSRIGSIDGHDIYGISDTQIFRYARSDAHLSAQQKADEARYLSLLRSALGAEGYYFSYTYDLAQSQQRQAGLGSLISRPLWERAEDRFFWNRFLQKSLIELAQQLPGVGEYIMPVIFGFLEIRAMDINGASFDFALISRRNRNRMGTRFFSRGVDAQGNVANQVETEQIVVVHDVTGNGERRRMSFVQTRGSIPVYWGQVCTLKYTPKLYLDVSQDAVSAARKHFDDQLALYGPQIIVNLVNKHGYEKPMADAFRSVMANLNDDRIRYIHFDFHRECSGMRWDRISLLLTSIKQDLERQGYFEQVLRNDGSAEVTHSQTSVVRTNCMDCLDRTNVVQSAIARDVLVRQLRSTGIFGITDTVQSYPVFEDAFRNIWADNANAVSVAYSGTGALKTDFTRTGKRSKAGMVQDLVNSIVRYVKNNYMDGLRQDAYDLLLGTYVIQADGPSPLAMLKPQAARAIPAAALLSLVMLFLGFTFPGTENVGWFAFMFWCTMWSGLLGAAAHVALQRSDELVDWPRLVSYPYRDMAHSVKGARTRTTMATGPGLKTETIIMQPASDRKAD</sequence>
<dbReference type="Pfam" id="PF02383">
    <property type="entry name" value="Syja_N"/>
    <property type="match status" value="1"/>
</dbReference>
<reference evidence="4" key="1">
    <citation type="journal article" date="2018" name="Nat. Microbiol.">
        <title>Leveraging single-cell genomics to expand the fungal tree of life.</title>
        <authorList>
            <person name="Ahrendt S.R."/>
            <person name="Quandt C.A."/>
            <person name="Ciobanu D."/>
            <person name="Clum A."/>
            <person name="Salamov A."/>
            <person name="Andreopoulos B."/>
            <person name="Cheng J.F."/>
            <person name="Woyke T."/>
            <person name="Pelin A."/>
            <person name="Henrissat B."/>
            <person name="Reynolds N.K."/>
            <person name="Benny G.L."/>
            <person name="Smith M.E."/>
            <person name="James T.Y."/>
            <person name="Grigoriev I.V."/>
        </authorList>
    </citation>
    <scope>NUCLEOTIDE SEQUENCE [LARGE SCALE GENOMIC DNA]</scope>
    <source>
        <strain evidence="4">RSA 1356</strain>
    </source>
</reference>
<evidence type="ECO:0000313" key="3">
    <source>
        <dbReference type="EMBL" id="RKP09538.1"/>
    </source>
</evidence>
<dbReference type="STRING" id="78915.A0A4P9XTM8"/>
<dbReference type="EMBL" id="KZ992506">
    <property type="protein sequence ID" value="RKP09538.1"/>
    <property type="molecule type" value="Genomic_DNA"/>
</dbReference>
<evidence type="ECO:0000259" key="2">
    <source>
        <dbReference type="PROSITE" id="PS50275"/>
    </source>
</evidence>
<feature type="transmembrane region" description="Helical" evidence="1">
    <location>
        <begin position="510"/>
        <end position="534"/>
    </location>
</feature>
<dbReference type="PROSITE" id="PS50275">
    <property type="entry name" value="SAC"/>
    <property type="match status" value="1"/>
</dbReference>
<accession>A0A4P9XTM8</accession>
<dbReference type="PANTHER" id="PTHR45662">
    <property type="entry name" value="PHOSPHATIDYLINOSITIDE PHOSPHATASE SAC1"/>
    <property type="match status" value="1"/>
</dbReference>
<dbReference type="InterPro" id="IPR002013">
    <property type="entry name" value="SAC_dom"/>
</dbReference>
<gene>
    <name evidence="3" type="ORF">THASP1DRAFT_34370</name>
</gene>
<evidence type="ECO:0000256" key="1">
    <source>
        <dbReference type="SAM" id="Phobius"/>
    </source>
</evidence>
<dbReference type="GO" id="GO:0005783">
    <property type="term" value="C:endoplasmic reticulum"/>
    <property type="evidence" value="ECO:0007669"/>
    <property type="project" value="TreeGrafter"/>
</dbReference>
<keyword evidence="1" id="KW-0472">Membrane</keyword>
<proteinExistence type="predicted"/>
<name>A0A4P9XTM8_9FUNG</name>
<protein>
    <submittedName>
        <fullName evidence="3">SacI homology domain-containing protein</fullName>
    </submittedName>
</protein>
<dbReference type="OrthoDB" id="405996at2759"/>
<dbReference type="Proteomes" id="UP000271241">
    <property type="component" value="Unassembled WGS sequence"/>
</dbReference>
<dbReference type="GO" id="GO:0043812">
    <property type="term" value="F:phosphatidylinositol-4-phosphate phosphatase activity"/>
    <property type="evidence" value="ECO:0007669"/>
    <property type="project" value="TreeGrafter"/>
</dbReference>
<evidence type="ECO:0000313" key="4">
    <source>
        <dbReference type="Proteomes" id="UP000271241"/>
    </source>
</evidence>
<feature type="transmembrane region" description="Helical" evidence="1">
    <location>
        <begin position="486"/>
        <end position="504"/>
    </location>
</feature>
<feature type="domain" description="SAC" evidence="2">
    <location>
        <begin position="72"/>
        <end position="415"/>
    </location>
</feature>
<keyword evidence="4" id="KW-1185">Reference proteome</keyword>
<dbReference type="PANTHER" id="PTHR45662:SF2">
    <property type="entry name" value="PHOSPHATIDYLINOSITOL-3-PHOSPHATASE SAC1"/>
    <property type="match status" value="1"/>
</dbReference>
<keyword evidence="1" id="KW-1133">Transmembrane helix</keyword>
<keyword evidence="1" id="KW-0812">Transmembrane</keyword>
<dbReference type="AlphaFoldDB" id="A0A4P9XTM8"/>
<organism evidence="3 4">
    <name type="scientific">Thamnocephalis sphaerospora</name>
    <dbReference type="NCBI Taxonomy" id="78915"/>
    <lineage>
        <taxon>Eukaryota</taxon>
        <taxon>Fungi</taxon>
        <taxon>Fungi incertae sedis</taxon>
        <taxon>Zoopagomycota</taxon>
        <taxon>Zoopagomycotina</taxon>
        <taxon>Zoopagomycetes</taxon>
        <taxon>Zoopagales</taxon>
        <taxon>Sigmoideomycetaceae</taxon>
        <taxon>Thamnocephalis</taxon>
    </lineage>
</organism>